<feature type="compositionally biased region" description="Polar residues" evidence="1">
    <location>
        <begin position="37"/>
        <end position="51"/>
    </location>
</feature>
<protein>
    <submittedName>
        <fullName evidence="2">Uncharacterized protein</fullName>
    </submittedName>
</protein>
<comment type="caution">
    <text evidence="2">The sequence shown here is derived from an EMBL/GenBank/DDBJ whole genome shotgun (WGS) entry which is preliminary data.</text>
</comment>
<evidence type="ECO:0000313" key="2">
    <source>
        <dbReference type="EMBL" id="KAF7383066.1"/>
    </source>
</evidence>
<sequence>MCEISKVQRRIFRDQDPPRIREKAKDNRFLKNESEFSKSTPNSPTALQQRASTASLEKCLSEPGFLEKELKNENCSRIKTKELASFSSTTSLSLKVNADEKRKESSSFVSTNVQDFIVELSTKVPSSSSSSPSFSFCDKKLRMSKWERRGYGLRRMEILKKVNDALYGYDRCFVLKILGRETHRSVQGDRTTTCRGPRDELGSDLEDAGLLQGRRGLMQVAAAVATAKKAFDNNKGLDKR</sequence>
<feature type="compositionally biased region" description="Basic and acidic residues" evidence="1">
    <location>
        <begin position="11"/>
        <end position="36"/>
    </location>
</feature>
<reference evidence="2" key="1">
    <citation type="journal article" date="2020" name="G3 (Bethesda)">
        <title>High-Quality Assemblies for Three Invasive Social Wasps from the &lt;i&gt;Vespula&lt;/i&gt; Genus.</title>
        <authorList>
            <person name="Harrop T.W.R."/>
            <person name="Guhlin J."/>
            <person name="McLaughlin G.M."/>
            <person name="Permina E."/>
            <person name="Stockwell P."/>
            <person name="Gilligan J."/>
            <person name="Le Lec M.F."/>
            <person name="Gruber M.A.M."/>
            <person name="Quinn O."/>
            <person name="Lovegrove M."/>
            <person name="Duncan E.J."/>
            <person name="Remnant E.J."/>
            <person name="Van Eeckhoven J."/>
            <person name="Graham B."/>
            <person name="Knapp R.A."/>
            <person name="Langford K.W."/>
            <person name="Kronenberg Z."/>
            <person name="Press M.O."/>
            <person name="Eacker S.M."/>
            <person name="Wilson-Rankin E.E."/>
            <person name="Purcell J."/>
            <person name="Lester P.J."/>
            <person name="Dearden P.K."/>
        </authorList>
    </citation>
    <scope>NUCLEOTIDE SEQUENCE</scope>
    <source>
        <strain evidence="2">Linc-1</strain>
    </source>
</reference>
<dbReference type="AlphaFoldDB" id="A0A834J8L3"/>
<proteinExistence type="predicted"/>
<evidence type="ECO:0000313" key="3">
    <source>
        <dbReference type="Proteomes" id="UP000617340"/>
    </source>
</evidence>
<keyword evidence="3" id="KW-1185">Reference proteome</keyword>
<evidence type="ECO:0000256" key="1">
    <source>
        <dbReference type="SAM" id="MobiDB-lite"/>
    </source>
</evidence>
<gene>
    <name evidence="2" type="ORF">HZH68_014915</name>
</gene>
<dbReference type="Proteomes" id="UP000617340">
    <property type="component" value="Unassembled WGS sequence"/>
</dbReference>
<name>A0A834J8L3_VESGE</name>
<dbReference type="EMBL" id="JACSDZ010000019">
    <property type="protein sequence ID" value="KAF7383066.1"/>
    <property type="molecule type" value="Genomic_DNA"/>
</dbReference>
<organism evidence="2 3">
    <name type="scientific">Vespula germanica</name>
    <name type="common">German yellow jacket</name>
    <name type="synonym">Paravespula germanica</name>
    <dbReference type="NCBI Taxonomy" id="30212"/>
    <lineage>
        <taxon>Eukaryota</taxon>
        <taxon>Metazoa</taxon>
        <taxon>Ecdysozoa</taxon>
        <taxon>Arthropoda</taxon>
        <taxon>Hexapoda</taxon>
        <taxon>Insecta</taxon>
        <taxon>Pterygota</taxon>
        <taxon>Neoptera</taxon>
        <taxon>Endopterygota</taxon>
        <taxon>Hymenoptera</taxon>
        <taxon>Apocrita</taxon>
        <taxon>Aculeata</taxon>
        <taxon>Vespoidea</taxon>
        <taxon>Vespidae</taxon>
        <taxon>Vespinae</taxon>
        <taxon>Vespula</taxon>
    </lineage>
</organism>
<accession>A0A834J8L3</accession>
<feature type="region of interest" description="Disordered" evidence="1">
    <location>
        <begin position="1"/>
        <end position="51"/>
    </location>
</feature>